<dbReference type="Gene3D" id="1.10.10.10">
    <property type="entry name" value="Winged helix-like DNA-binding domain superfamily/Winged helix DNA-binding domain"/>
    <property type="match status" value="1"/>
</dbReference>
<dbReference type="AlphaFoldDB" id="A0A2C6LI95"/>
<dbReference type="RefSeq" id="XP_067927659.1">
    <property type="nucleotide sequence ID" value="XM_068060366.1"/>
</dbReference>
<dbReference type="VEuPathDB" id="ToxoDB:CSUI_000132"/>
<keyword evidence="1" id="KW-1133">Transmembrane helix</keyword>
<name>A0A2C6LI95_9APIC</name>
<keyword evidence="1" id="KW-0472">Membrane</keyword>
<evidence type="ECO:0000313" key="3">
    <source>
        <dbReference type="Proteomes" id="UP000221165"/>
    </source>
</evidence>
<dbReference type="EMBL" id="MIGC01000060">
    <property type="protein sequence ID" value="PHJ26013.1"/>
    <property type="molecule type" value="Genomic_DNA"/>
</dbReference>
<dbReference type="InterPro" id="IPR036388">
    <property type="entry name" value="WH-like_DNA-bd_sf"/>
</dbReference>
<dbReference type="InterPro" id="IPR036390">
    <property type="entry name" value="WH_DNA-bd_sf"/>
</dbReference>
<accession>A0A2C6LI95</accession>
<evidence type="ECO:0000313" key="2">
    <source>
        <dbReference type="EMBL" id="PHJ26013.1"/>
    </source>
</evidence>
<feature type="transmembrane region" description="Helical" evidence="1">
    <location>
        <begin position="33"/>
        <end position="51"/>
    </location>
</feature>
<sequence length="151" mass="17263">MSSLLSFSFSFFLFFYTTQETLRGVSTLSPHRFVVLLLLSTFSFLLVRFLFRSFLWLHSSEKKPVVALDEDSVKLRLFSLFEAAGANGLQLKQIAVQTGQSLSLIRTLVDEIAEPRKRLSDRKLVYFLKDQYNPYATLAGEEPIAKKTKLS</sequence>
<dbReference type="GeneID" id="94423577"/>
<organism evidence="2 3">
    <name type="scientific">Cystoisospora suis</name>
    <dbReference type="NCBI Taxonomy" id="483139"/>
    <lineage>
        <taxon>Eukaryota</taxon>
        <taxon>Sar</taxon>
        <taxon>Alveolata</taxon>
        <taxon>Apicomplexa</taxon>
        <taxon>Conoidasida</taxon>
        <taxon>Coccidia</taxon>
        <taxon>Eucoccidiorida</taxon>
        <taxon>Eimeriorina</taxon>
        <taxon>Sarcocystidae</taxon>
        <taxon>Cystoisospora</taxon>
    </lineage>
</organism>
<comment type="caution">
    <text evidence="2">The sequence shown here is derived from an EMBL/GenBank/DDBJ whole genome shotgun (WGS) entry which is preliminary data.</text>
</comment>
<evidence type="ECO:0000256" key="1">
    <source>
        <dbReference type="SAM" id="Phobius"/>
    </source>
</evidence>
<keyword evidence="1" id="KW-0812">Transmembrane</keyword>
<proteinExistence type="predicted"/>
<reference evidence="2 3" key="1">
    <citation type="journal article" date="2017" name="Int. J. Parasitol.">
        <title>The genome of the protozoan parasite Cystoisospora suis and a reverse vaccinology approach to identify vaccine candidates.</title>
        <authorList>
            <person name="Palmieri N."/>
            <person name="Shrestha A."/>
            <person name="Ruttkowski B."/>
            <person name="Beck T."/>
            <person name="Vogl C."/>
            <person name="Tomley F."/>
            <person name="Blake D.P."/>
            <person name="Joachim A."/>
        </authorList>
    </citation>
    <scope>NUCLEOTIDE SEQUENCE [LARGE SCALE GENOMIC DNA]</scope>
    <source>
        <strain evidence="2 3">Wien I</strain>
    </source>
</reference>
<dbReference type="OrthoDB" id="26094at2759"/>
<protein>
    <submittedName>
        <fullName evidence="2">Membrane protein</fullName>
    </submittedName>
</protein>
<keyword evidence="3" id="KW-1185">Reference proteome</keyword>
<gene>
    <name evidence="2" type="ORF">CSUI_000132</name>
</gene>
<dbReference type="SUPFAM" id="SSF46785">
    <property type="entry name" value="Winged helix' DNA-binding domain"/>
    <property type="match status" value="1"/>
</dbReference>
<dbReference type="Proteomes" id="UP000221165">
    <property type="component" value="Unassembled WGS sequence"/>
</dbReference>